<dbReference type="AlphaFoldDB" id="A0A2V3DVB5"/>
<dbReference type="EMBL" id="QHLZ01000003">
    <property type="protein sequence ID" value="PXA66327.1"/>
    <property type="molecule type" value="Genomic_DNA"/>
</dbReference>
<evidence type="ECO:0000313" key="2">
    <source>
        <dbReference type="Proteomes" id="UP000246303"/>
    </source>
</evidence>
<name>A0A2V3DVB5_9MICC</name>
<protein>
    <submittedName>
        <fullName evidence="1">Uncharacterized protein</fullName>
    </submittedName>
</protein>
<accession>A0A2V3DVB5</accession>
<reference evidence="1 2" key="1">
    <citation type="submission" date="2018-05" db="EMBL/GenBank/DDBJ databases">
        <title>Genetic diversity of glacier-inhabiting Cryobacterium bacteria in China and description of Cryobacterium mengkeensis sp. nov. and Arthrobacter glacialis sp. nov.</title>
        <authorList>
            <person name="Liu Q."/>
            <person name="Xin Y.-H."/>
        </authorList>
    </citation>
    <scope>NUCLEOTIDE SEQUENCE [LARGE SCALE GENOMIC DNA]</scope>
    <source>
        <strain evidence="1 2">GP3</strain>
    </source>
</reference>
<organism evidence="1 2">
    <name type="scientific">Arthrobacter psychrochitiniphilus</name>
    <dbReference type="NCBI Taxonomy" id="291045"/>
    <lineage>
        <taxon>Bacteria</taxon>
        <taxon>Bacillati</taxon>
        <taxon>Actinomycetota</taxon>
        <taxon>Actinomycetes</taxon>
        <taxon>Micrococcales</taxon>
        <taxon>Micrococcaceae</taxon>
        <taxon>Arthrobacter</taxon>
    </lineage>
</organism>
<dbReference type="Proteomes" id="UP000246303">
    <property type="component" value="Unassembled WGS sequence"/>
</dbReference>
<evidence type="ECO:0000313" key="1">
    <source>
        <dbReference type="EMBL" id="PXA66327.1"/>
    </source>
</evidence>
<proteinExistence type="predicted"/>
<keyword evidence="2" id="KW-1185">Reference proteome</keyword>
<sequence>MIAGSAHAGVKPSSGSDWIGVVLLLLLLGGLGLFFVLGLRELIKEAKAARLRNQRGLPRPTE</sequence>
<dbReference type="RefSeq" id="WP_110105520.1">
    <property type="nucleotide sequence ID" value="NZ_JACBZZ010000001.1"/>
</dbReference>
<gene>
    <name evidence="1" type="ORF">CVS29_06450</name>
</gene>
<comment type="caution">
    <text evidence="1">The sequence shown here is derived from an EMBL/GenBank/DDBJ whole genome shotgun (WGS) entry which is preliminary data.</text>
</comment>